<dbReference type="AlphaFoldDB" id="A0A0K2TNE8"/>
<accession>A0A0K2TNE8</accession>
<proteinExistence type="predicted"/>
<protein>
    <submittedName>
        <fullName evidence="1">Uncharacterized protein</fullName>
    </submittedName>
</protein>
<sequence>MTTQGNPCILSLKILSVHVVIFNISRNLSPEKKHRLMAKISCYLAKSVNNTHSNLFFKYFQTIVVILFNNF</sequence>
<name>A0A0K2TNE8_LEPSM</name>
<organism evidence="1">
    <name type="scientific">Lepeophtheirus salmonis</name>
    <name type="common">Salmon louse</name>
    <name type="synonym">Caligus salmonis</name>
    <dbReference type="NCBI Taxonomy" id="72036"/>
    <lineage>
        <taxon>Eukaryota</taxon>
        <taxon>Metazoa</taxon>
        <taxon>Ecdysozoa</taxon>
        <taxon>Arthropoda</taxon>
        <taxon>Crustacea</taxon>
        <taxon>Multicrustacea</taxon>
        <taxon>Hexanauplia</taxon>
        <taxon>Copepoda</taxon>
        <taxon>Siphonostomatoida</taxon>
        <taxon>Caligidae</taxon>
        <taxon>Lepeophtheirus</taxon>
    </lineage>
</organism>
<reference evidence="1" key="1">
    <citation type="submission" date="2014-05" db="EMBL/GenBank/DDBJ databases">
        <authorList>
            <person name="Chronopoulou M."/>
        </authorList>
    </citation>
    <scope>NUCLEOTIDE SEQUENCE</scope>
    <source>
        <tissue evidence="1">Whole organism</tissue>
    </source>
</reference>
<dbReference type="EMBL" id="HACA01009806">
    <property type="protein sequence ID" value="CDW27167.1"/>
    <property type="molecule type" value="Transcribed_RNA"/>
</dbReference>
<evidence type="ECO:0000313" key="1">
    <source>
        <dbReference type="EMBL" id="CDW27167.1"/>
    </source>
</evidence>